<keyword evidence="2" id="KW-0813">Transport</keyword>
<keyword evidence="5 9" id="KW-1133">Transmembrane helix</keyword>
<dbReference type="EMBL" id="WIXO01000001">
    <property type="protein sequence ID" value="MTE20987.1"/>
    <property type="molecule type" value="Genomic_DNA"/>
</dbReference>
<feature type="transmembrane region" description="Helical" evidence="9">
    <location>
        <begin position="381"/>
        <end position="401"/>
    </location>
</feature>
<comment type="subcellular location">
    <subcellularLocation>
        <location evidence="1">Cell membrane</location>
        <topology evidence="1">Multi-pass membrane protein</topology>
    </subcellularLocation>
</comment>
<keyword evidence="6 9" id="KW-0472">Membrane</keyword>
<reference evidence="11 12" key="1">
    <citation type="submission" date="2019-11" db="EMBL/GenBank/DDBJ databases">
        <authorList>
            <person name="Yuan L."/>
        </authorList>
    </citation>
    <scope>NUCLEOTIDE SEQUENCE [LARGE SCALE GENOMIC DNA]</scope>
    <source>
        <strain evidence="11 12">TRM43335</strain>
    </source>
</reference>
<dbReference type="GO" id="GO:0022857">
    <property type="term" value="F:transmembrane transporter activity"/>
    <property type="evidence" value="ECO:0007669"/>
    <property type="project" value="InterPro"/>
</dbReference>
<dbReference type="InterPro" id="IPR011701">
    <property type="entry name" value="MFS"/>
</dbReference>
<dbReference type="PROSITE" id="PS50850">
    <property type="entry name" value="MFS"/>
    <property type="match status" value="1"/>
</dbReference>
<dbReference type="Proteomes" id="UP000473014">
    <property type="component" value="Unassembled WGS sequence"/>
</dbReference>
<dbReference type="SUPFAM" id="SSF103473">
    <property type="entry name" value="MFS general substrate transporter"/>
    <property type="match status" value="1"/>
</dbReference>
<feature type="transmembrane region" description="Helical" evidence="9">
    <location>
        <begin position="59"/>
        <end position="76"/>
    </location>
</feature>
<dbReference type="AlphaFoldDB" id="A0A6G2BFC2"/>
<dbReference type="Gene3D" id="1.20.1720.10">
    <property type="entry name" value="Multidrug resistance protein D"/>
    <property type="match status" value="1"/>
</dbReference>
<feature type="transmembrane region" description="Helical" evidence="9">
    <location>
        <begin position="121"/>
        <end position="141"/>
    </location>
</feature>
<dbReference type="CDD" id="cd17321">
    <property type="entry name" value="MFS_MMR_MDR_like"/>
    <property type="match status" value="1"/>
</dbReference>
<evidence type="ECO:0000256" key="8">
    <source>
        <dbReference type="SAM" id="MobiDB-lite"/>
    </source>
</evidence>
<feature type="transmembrane region" description="Helical" evidence="9">
    <location>
        <begin position="179"/>
        <end position="200"/>
    </location>
</feature>
<keyword evidence="12" id="KW-1185">Reference proteome</keyword>
<dbReference type="InterPro" id="IPR036259">
    <property type="entry name" value="MFS_trans_sf"/>
</dbReference>
<feature type="transmembrane region" description="Helical" evidence="9">
    <location>
        <begin position="29"/>
        <end position="47"/>
    </location>
</feature>
<evidence type="ECO:0000256" key="6">
    <source>
        <dbReference type="ARBA" id="ARBA00023136"/>
    </source>
</evidence>
<feature type="domain" description="Major facilitator superfamily (MFS) profile" evidence="10">
    <location>
        <begin position="1"/>
        <end position="440"/>
    </location>
</feature>
<feature type="transmembrane region" description="Helical" evidence="9">
    <location>
        <begin position="212"/>
        <end position="229"/>
    </location>
</feature>
<feature type="region of interest" description="Disordered" evidence="8">
    <location>
        <begin position="440"/>
        <end position="467"/>
    </location>
</feature>
<accession>A0A6G2BFC2</accession>
<dbReference type="Pfam" id="PF07690">
    <property type="entry name" value="MFS_1"/>
    <property type="match status" value="1"/>
</dbReference>
<organism evidence="11 12">
    <name type="scientific">Streptomyces taklimakanensis</name>
    <dbReference type="NCBI Taxonomy" id="2569853"/>
    <lineage>
        <taxon>Bacteria</taxon>
        <taxon>Bacillati</taxon>
        <taxon>Actinomycetota</taxon>
        <taxon>Actinomycetes</taxon>
        <taxon>Kitasatosporales</taxon>
        <taxon>Streptomycetaceae</taxon>
        <taxon>Streptomyces</taxon>
    </lineage>
</organism>
<evidence type="ECO:0000256" key="9">
    <source>
        <dbReference type="SAM" id="Phobius"/>
    </source>
</evidence>
<proteinExistence type="predicted"/>
<comment type="caution">
    <text evidence="11">The sequence shown here is derived from an EMBL/GenBank/DDBJ whole genome shotgun (WGS) entry which is preliminary data.</text>
</comment>
<evidence type="ECO:0000256" key="1">
    <source>
        <dbReference type="ARBA" id="ARBA00004651"/>
    </source>
</evidence>
<feature type="transmembrane region" description="Helical" evidence="9">
    <location>
        <begin position="249"/>
        <end position="273"/>
    </location>
</feature>
<feature type="transmembrane region" description="Helical" evidence="9">
    <location>
        <begin position="285"/>
        <end position="302"/>
    </location>
</feature>
<dbReference type="GO" id="GO:0046677">
    <property type="term" value="P:response to antibiotic"/>
    <property type="evidence" value="ECO:0007669"/>
    <property type="project" value="UniProtKB-KW"/>
</dbReference>
<feature type="transmembrane region" description="Helical" evidence="9">
    <location>
        <begin position="88"/>
        <end position="109"/>
    </location>
</feature>
<dbReference type="InterPro" id="IPR020846">
    <property type="entry name" value="MFS_dom"/>
</dbReference>
<gene>
    <name evidence="11" type="ORF">F0L17_18055</name>
</gene>
<evidence type="ECO:0000256" key="7">
    <source>
        <dbReference type="ARBA" id="ARBA00023251"/>
    </source>
</evidence>
<feature type="compositionally biased region" description="Low complexity" evidence="8">
    <location>
        <begin position="454"/>
        <end position="467"/>
    </location>
</feature>
<feature type="transmembrane region" description="Helical" evidence="9">
    <location>
        <begin position="340"/>
        <end position="360"/>
    </location>
</feature>
<keyword evidence="4 9" id="KW-0812">Transmembrane</keyword>
<dbReference type="OrthoDB" id="7375466at2"/>
<dbReference type="GO" id="GO:0005886">
    <property type="term" value="C:plasma membrane"/>
    <property type="evidence" value="ECO:0007669"/>
    <property type="project" value="UniProtKB-SubCell"/>
</dbReference>
<evidence type="ECO:0000256" key="3">
    <source>
        <dbReference type="ARBA" id="ARBA00022475"/>
    </source>
</evidence>
<dbReference type="PANTHER" id="PTHR42718">
    <property type="entry name" value="MAJOR FACILITATOR SUPERFAMILY MULTIDRUG TRANSPORTER MFSC"/>
    <property type="match status" value="1"/>
</dbReference>
<keyword evidence="3" id="KW-1003">Cell membrane</keyword>
<evidence type="ECO:0000256" key="2">
    <source>
        <dbReference type="ARBA" id="ARBA00022448"/>
    </source>
</evidence>
<keyword evidence="7" id="KW-0046">Antibiotic resistance</keyword>
<feature type="transmembrane region" description="Helical" evidence="9">
    <location>
        <begin position="309"/>
        <end position="328"/>
    </location>
</feature>
<dbReference type="Gene3D" id="1.20.1250.20">
    <property type="entry name" value="MFS general substrate transporter like domains"/>
    <property type="match status" value="1"/>
</dbReference>
<evidence type="ECO:0000256" key="4">
    <source>
        <dbReference type="ARBA" id="ARBA00022692"/>
    </source>
</evidence>
<feature type="transmembrane region" description="Helical" evidence="9">
    <location>
        <begin position="416"/>
        <end position="436"/>
    </location>
</feature>
<protein>
    <submittedName>
        <fullName evidence="11">MFS transporter</fullName>
    </submittedName>
</protein>
<evidence type="ECO:0000313" key="11">
    <source>
        <dbReference type="EMBL" id="MTE20987.1"/>
    </source>
</evidence>
<feature type="transmembrane region" description="Helical" evidence="9">
    <location>
        <begin position="147"/>
        <end position="167"/>
    </location>
</feature>
<dbReference type="PANTHER" id="PTHR42718:SF46">
    <property type="entry name" value="BLR6921 PROTEIN"/>
    <property type="match status" value="1"/>
</dbReference>
<sequence length="467" mass="47727">MLIDALEVSVVLVALPSIGADLGLPVTTLQWAVSGFAAGFGGLLLFGSRVVALLGRRRVYLAALLVFAAASVVSGLTSDPGVLVATRFVKGFCAALTAPTGLAIITTTFPEGRARDRALSVYTLFGAGGFTAGLLLSGLLTQVSWRLTLLFPAPVVLVLFLLGFRSIPRSAGEAVRARHYDAAGAVAFAGAVLALVQGIVSVPVHGWADVRSTGLLCLGTVLLAVFGAVERAAPEPLIRFSVLANGAMVRSAVGAACLNGSYLGLLFVTTFQLQALQGWDPLRTALAFVPAAAPLAVTALLSGKLVNRFGTAPLIAVGALLPFLGYLLRLPHFPGYALGLLPTMLLVGAGFVLSFTALNAQATSELPPAERGAGSGLYQTAVQTGAMVVTALVAALLAAGLDPRATAAEAAAASRSALWLVVSVGALGLLVGLAGARPRHRRPAVRSGRRDRSPAAPRATPPASRNP</sequence>
<evidence type="ECO:0000313" key="12">
    <source>
        <dbReference type="Proteomes" id="UP000473014"/>
    </source>
</evidence>
<evidence type="ECO:0000256" key="5">
    <source>
        <dbReference type="ARBA" id="ARBA00022989"/>
    </source>
</evidence>
<name>A0A6G2BFC2_9ACTN</name>
<evidence type="ECO:0000259" key="10">
    <source>
        <dbReference type="PROSITE" id="PS50850"/>
    </source>
</evidence>